<evidence type="ECO:0000256" key="10">
    <source>
        <dbReference type="SAM" id="SignalP"/>
    </source>
</evidence>
<dbReference type="Gene3D" id="1.10.760.10">
    <property type="entry name" value="Cytochrome c-like domain"/>
    <property type="match status" value="2"/>
</dbReference>
<comment type="PTM">
    <text evidence="8">Binds 2 heme c groups covalently per subunit.</text>
</comment>
<dbReference type="PANTHER" id="PTHR33751:SF9">
    <property type="entry name" value="CYTOCHROME C4"/>
    <property type="match status" value="1"/>
</dbReference>
<proteinExistence type="predicted"/>
<dbReference type="InterPro" id="IPR009056">
    <property type="entry name" value="Cyt_c-like_dom"/>
</dbReference>
<evidence type="ECO:0000313" key="13">
    <source>
        <dbReference type="Proteomes" id="UP000177583"/>
    </source>
</evidence>
<feature type="binding site" description="axial binding residue" evidence="9">
    <location>
        <position position="136"/>
    </location>
    <ligand>
        <name>heme c</name>
        <dbReference type="ChEBI" id="CHEBI:61717"/>
        <label>2</label>
    </ligand>
    <ligandPart>
        <name>Fe</name>
        <dbReference type="ChEBI" id="CHEBI:18248"/>
    </ligandPart>
</feature>
<feature type="chain" id="PRO_5009524804" description="Cytochrome c domain-containing protein" evidence="10">
    <location>
        <begin position="25"/>
        <end position="208"/>
    </location>
</feature>
<feature type="binding site" description="covalent" evidence="8">
    <location>
        <position position="39"/>
    </location>
    <ligand>
        <name>heme c</name>
        <dbReference type="ChEBI" id="CHEBI:61717"/>
        <label>1</label>
    </ligand>
</feature>
<dbReference type="AlphaFoldDB" id="A0A1F6GS61"/>
<feature type="domain" description="Cytochrome c" evidence="11">
    <location>
        <begin position="22"/>
        <end position="107"/>
    </location>
</feature>
<keyword evidence="10" id="KW-0732">Signal</keyword>
<evidence type="ECO:0000256" key="4">
    <source>
        <dbReference type="ARBA" id="ARBA00022723"/>
    </source>
</evidence>
<keyword evidence="2" id="KW-0813">Transport</keyword>
<evidence type="ECO:0000256" key="5">
    <source>
        <dbReference type="ARBA" id="ARBA00022764"/>
    </source>
</evidence>
<keyword evidence="4 9" id="KW-0479">Metal-binding</keyword>
<keyword evidence="7 9" id="KW-0408">Iron</keyword>
<name>A0A1F6GS61_9PROT</name>
<organism evidence="12 13">
    <name type="scientific">Candidatus Lambdaproteobacteria bacterium RIFOXYD2_FULL_56_26</name>
    <dbReference type="NCBI Taxonomy" id="1817773"/>
    <lineage>
        <taxon>Bacteria</taxon>
        <taxon>Pseudomonadati</taxon>
        <taxon>Pseudomonadota</taxon>
        <taxon>Candidatus Lambdaproteobacteria</taxon>
    </lineage>
</organism>
<sequence>MKKALVLALMLAFSLTQFAFSALAEDGKALFEKKLCIQCHGEGGRSKTSQYPHLAGQSKQYLTNQFASIVQGKRSAGSTVLMEKHPKLKEFNDKDIETIAGYLSSLPRKASPGEADAASITKGEVLFKNLGCPQCHGAGGKGMGEDPQFLAYPKLNGQHADYLFWQMKRILEGTRTNDHANKMREKFKAEKITDVELRSLASYLSSVE</sequence>
<dbReference type="InterPro" id="IPR036909">
    <property type="entry name" value="Cyt_c-like_dom_sf"/>
</dbReference>
<feature type="binding site" description="covalent" evidence="8">
    <location>
        <position position="132"/>
    </location>
    <ligand>
        <name>heme c</name>
        <dbReference type="ChEBI" id="CHEBI:61717"/>
        <label>2</label>
    </ligand>
</feature>
<feature type="binding site" description="axial binding residue" evidence="9">
    <location>
        <position position="183"/>
    </location>
    <ligand>
        <name>heme c</name>
        <dbReference type="ChEBI" id="CHEBI:61717"/>
        <label>2</label>
    </ligand>
    <ligandPart>
        <name>Fe</name>
        <dbReference type="ChEBI" id="CHEBI:18248"/>
    </ligandPart>
</feature>
<keyword evidence="3 8" id="KW-0349">Heme</keyword>
<reference evidence="12 13" key="1">
    <citation type="journal article" date="2016" name="Nat. Commun.">
        <title>Thousands of microbial genomes shed light on interconnected biogeochemical processes in an aquifer system.</title>
        <authorList>
            <person name="Anantharaman K."/>
            <person name="Brown C.T."/>
            <person name="Hug L.A."/>
            <person name="Sharon I."/>
            <person name="Castelle C.J."/>
            <person name="Probst A.J."/>
            <person name="Thomas B.C."/>
            <person name="Singh A."/>
            <person name="Wilkins M.J."/>
            <person name="Karaoz U."/>
            <person name="Brodie E.L."/>
            <person name="Williams K.H."/>
            <person name="Hubbard S.S."/>
            <person name="Banfield J.F."/>
        </authorList>
    </citation>
    <scope>NUCLEOTIDE SEQUENCE [LARGE SCALE GENOMIC DNA]</scope>
</reference>
<protein>
    <recommendedName>
        <fullName evidence="11">Cytochrome c domain-containing protein</fullName>
    </recommendedName>
</protein>
<evidence type="ECO:0000256" key="9">
    <source>
        <dbReference type="PIRSR" id="PIRSR000005-2"/>
    </source>
</evidence>
<dbReference type="PIRSF" id="PIRSF000005">
    <property type="entry name" value="Cytochrome_c4"/>
    <property type="match status" value="1"/>
</dbReference>
<dbReference type="EMBL" id="MFNF01000040">
    <property type="protein sequence ID" value="OGH01006.1"/>
    <property type="molecule type" value="Genomic_DNA"/>
</dbReference>
<evidence type="ECO:0000259" key="11">
    <source>
        <dbReference type="PROSITE" id="PS51007"/>
    </source>
</evidence>
<feature type="binding site" description="axial binding residue" evidence="9">
    <location>
        <position position="82"/>
    </location>
    <ligand>
        <name>heme c</name>
        <dbReference type="ChEBI" id="CHEBI:61717"/>
        <label>1</label>
    </ligand>
    <ligandPart>
        <name>Fe</name>
        <dbReference type="ChEBI" id="CHEBI:18248"/>
    </ligandPart>
</feature>
<dbReference type="Proteomes" id="UP000177583">
    <property type="component" value="Unassembled WGS sequence"/>
</dbReference>
<keyword evidence="6" id="KW-0249">Electron transport</keyword>
<evidence type="ECO:0000313" key="12">
    <source>
        <dbReference type="EMBL" id="OGH01006.1"/>
    </source>
</evidence>
<dbReference type="Pfam" id="PF00034">
    <property type="entry name" value="Cytochrom_C"/>
    <property type="match status" value="2"/>
</dbReference>
<accession>A0A1F6GS61</accession>
<evidence type="ECO:0000256" key="6">
    <source>
        <dbReference type="ARBA" id="ARBA00022982"/>
    </source>
</evidence>
<dbReference type="GO" id="GO:0009055">
    <property type="term" value="F:electron transfer activity"/>
    <property type="evidence" value="ECO:0007669"/>
    <property type="project" value="InterPro"/>
</dbReference>
<dbReference type="PANTHER" id="PTHR33751">
    <property type="entry name" value="CBB3-TYPE CYTOCHROME C OXIDASE SUBUNIT FIXP"/>
    <property type="match status" value="1"/>
</dbReference>
<dbReference type="GO" id="GO:0020037">
    <property type="term" value="F:heme binding"/>
    <property type="evidence" value="ECO:0007669"/>
    <property type="project" value="InterPro"/>
</dbReference>
<feature type="binding site" description="covalent" evidence="8">
    <location>
        <position position="135"/>
    </location>
    <ligand>
        <name>heme c</name>
        <dbReference type="ChEBI" id="CHEBI:61717"/>
        <label>2</label>
    </ligand>
</feature>
<evidence type="ECO:0000256" key="2">
    <source>
        <dbReference type="ARBA" id="ARBA00022448"/>
    </source>
</evidence>
<evidence type="ECO:0000256" key="8">
    <source>
        <dbReference type="PIRSR" id="PIRSR000005-1"/>
    </source>
</evidence>
<evidence type="ECO:0000256" key="7">
    <source>
        <dbReference type="ARBA" id="ARBA00023004"/>
    </source>
</evidence>
<dbReference type="PROSITE" id="PS51007">
    <property type="entry name" value="CYTC"/>
    <property type="match status" value="2"/>
</dbReference>
<dbReference type="GO" id="GO:0042597">
    <property type="term" value="C:periplasmic space"/>
    <property type="evidence" value="ECO:0007669"/>
    <property type="project" value="UniProtKB-SubCell"/>
</dbReference>
<feature type="domain" description="Cytochrome c" evidence="11">
    <location>
        <begin position="118"/>
        <end position="208"/>
    </location>
</feature>
<comment type="subcellular location">
    <subcellularLocation>
        <location evidence="1">Periplasm</location>
    </subcellularLocation>
</comment>
<feature type="signal peptide" evidence="10">
    <location>
        <begin position="1"/>
        <end position="24"/>
    </location>
</feature>
<evidence type="ECO:0000256" key="3">
    <source>
        <dbReference type="ARBA" id="ARBA00022617"/>
    </source>
</evidence>
<keyword evidence="5" id="KW-0574">Periplasm</keyword>
<dbReference type="InterPro" id="IPR024167">
    <property type="entry name" value="Cytochrome_c4-like"/>
</dbReference>
<evidence type="ECO:0000256" key="1">
    <source>
        <dbReference type="ARBA" id="ARBA00004418"/>
    </source>
</evidence>
<feature type="binding site" description="covalent" evidence="8">
    <location>
        <position position="36"/>
    </location>
    <ligand>
        <name>heme c</name>
        <dbReference type="ChEBI" id="CHEBI:61717"/>
        <label>1</label>
    </ligand>
</feature>
<dbReference type="SUPFAM" id="SSF46626">
    <property type="entry name" value="Cytochrome c"/>
    <property type="match status" value="2"/>
</dbReference>
<dbReference type="GO" id="GO:0005506">
    <property type="term" value="F:iron ion binding"/>
    <property type="evidence" value="ECO:0007669"/>
    <property type="project" value="InterPro"/>
</dbReference>
<gene>
    <name evidence="12" type="ORF">A2557_00180</name>
</gene>
<comment type="caution">
    <text evidence="12">The sequence shown here is derived from an EMBL/GenBank/DDBJ whole genome shotgun (WGS) entry which is preliminary data.</text>
</comment>
<dbReference type="InterPro" id="IPR050597">
    <property type="entry name" value="Cytochrome_c_Oxidase_Subunit"/>
</dbReference>
<feature type="binding site" description="axial binding residue" evidence="9">
    <location>
        <position position="40"/>
    </location>
    <ligand>
        <name>heme c</name>
        <dbReference type="ChEBI" id="CHEBI:61717"/>
        <label>1</label>
    </ligand>
    <ligandPart>
        <name>Fe</name>
        <dbReference type="ChEBI" id="CHEBI:18248"/>
    </ligandPart>
</feature>